<dbReference type="GO" id="GO:0005886">
    <property type="term" value="C:plasma membrane"/>
    <property type="evidence" value="ECO:0007669"/>
    <property type="project" value="UniProtKB-SubCell"/>
</dbReference>
<comment type="similarity">
    <text evidence="2 7">Belongs to the MgtC/SapB family.</text>
</comment>
<evidence type="ECO:0000313" key="9">
    <source>
        <dbReference type="EMBL" id="CDG15204.1"/>
    </source>
</evidence>
<dbReference type="InterPro" id="IPR003416">
    <property type="entry name" value="MgtC/SapB/SrpB/YhiD_fam"/>
</dbReference>
<comment type="subcellular location">
    <subcellularLocation>
        <location evidence="7">Cell inner membrane</location>
        <topology evidence="7">Multi-pass membrane protein</topology>
    </subcellularLocation>
    <subcellularLocation>
        <location evidence="1">Cell membrane</location>
        <topology evidence="1">Multi-pass membrane protein</topology>
    </subcellularLocation>
</comment>
<evidence type="ECO:0000256" key="1">
    <source>
        <dbReference type="ARBA" id="ARBA00004651"/>
    </source>
</evidence>
<dbReference type="KEGG" id="smac:SMDB11_4647"/>
<proteinExistence type="inferred from homology"/>
<dbReference type="AlphaFoldDB" id="A0ABC9IR74"/>
<dbReference type="Pfam" id="PF02308">
    <property type="entry name" value="MgtC"/>
    <property type="match status" value="1"/>
</dbReference>
<reference evidence="9 10" key="1">
    <citation type="submission" date="2013-06" db="EMBL/GenBank/DDBJ databases">
        <authorList>
            <person name="Aslett M."/>
        </authorList>
    </citation>
    <scope>NUCLEOTIDE SEQUENCE [LARGE SCALE GENOMIC DNA]</scope>
    <source>
        <strain evidence="9 10">Db11</strain>
    </source>
</reference>
<protein>
    <recommendedName>
        <fullName evidence="7">Protein MgtC</fullName>
    </recommendedName>
</protein>
<evidence type="ECO:0000256" key="4">
    <source>
        <dbReference type="ARBA" id="ARBA00022692"/>
    </source>
</evidence>
<feature type="domain" description="MgtC/SapB/SrpB/YhiD N-terminal" evidence="8">
    <location>
        <begin position="23"/>
        <end position="144"/>
    </location>
</feature>
<evidence type="ECO:0000256" key="6">
    <source>
        <dbReference type="ARBA" id="ARBA00023136"/>
    </source>
</evidence>
<evidence type="ECO:0000256" key="2">
    <source>
        <dbReference type="ARBA" id="ARBA00009298"/>
    </source>
</evidence>
<dbReference type="PRINTS" id="PR01837">
    <property type="entry name" value="MGTCSAPBPROT"/>
</dbReference>
<dbReference type="InterPro" id="IPR049177">
    <property type="entry name" value="MgtC_SapB_SrpB_YhiD_N"/>
</dbReference>
<reference evidence="10" key="2">
    <citation type="submission" date="2013-11" db="EMBL/GenBank/DDBJ databases">
        <title>Genome sequences of clinical and environmental isolates of Serratia marcescens.</title>
        <authorList>
            <person name="Iguchi A."/>
            <person name="Komatsu H."/>
            <person name="Nagaya Y."/>
            <person name="Ogura Y."/>
            <person name="Katsura K."/>
            <person name="Kurokawa K."/>
            <person name="Ooka T."/>
            <person name="Hattori M."/>
            <person name="Gotoh N."/>
            <person name="Thomson N."/>
            <person name="Hayashi T."/>
        </authorList>
    </citation>
    <scope>NUCLEOTIDE SEQUENCE [LARGE SCALE GENOMIC DNA]</scope>
    <source>
        <strain evidence="10">Db11</strain>
    </source>
</reference>
<keyword evidence="5 7" id="KW-1133">Transmembrane helix</keyword>
<evidence type="ECO:0000256" key="5">
    <source>
        <dbReference type="ARBA" id="ARBA00022989"/>
    </source>
</evidence>
<feature type="transmembrane region" description="Helical" evidence="7">
    <location>
        <begin position="72"/>
        <end position="92"/>
    </location>
</feature>
<feature type="transmembrane region" description="Helical" evidence="7">
    <location>
        <begin position="46"/>
        <end position="66"/>
    </location>
</feature>
<evidence type="ECO:0000259" key="8">
    <source>
        <dbReference type="Pfam" id="PF02308"/>
    </source>
</evidence>
<organism evidence="9 10">
    <name type="scientific">Serratia marcescens subsp. marcescens Db11</name>
    <dbReference type="NCBI Taxonomy" id="273526"/>
    <lineage>
        <taxon>Bacteria</taxon>
        <taxon>Pseudomonadati</taxon>
        <taxon>Pseudomonadota</taxon>
        <taxon>Gammaproteobacteria</taxon>
        <taxon>Enterobacterales</taxon>
        <taxon>Yersiniaceae</taxon>
        <taxon>Serratia</taxon>
    </lineage>
</organism>
<evidence type="ECO:0000256" key="3">
    <source>
        <dbReference type="ARBA" id="ARBA00022475"/>
    </source>
</evidence>
<keyword evidence="7" id="KW-0997">Cell inner membrane</keyword>
<sequence length="243" mass="26032">MAHDKRIIHRVIIMHFIHTLLTLLTASVLGAAIGYERQFRQRTAGLRTNTLVATSAAIFVHLAMTIDGSGGAVRVISYVVSGVGFLGAGAIMKEGMNIRGLNTAATLWGSAAVGACAGCGLYGDALAATLFVLAANTLLRPLVNMVNKQPFNDVNGESTYQICVIAFEHEQREALAKFKQVLQGENCFISHLDIEPFGDDDVEITATLMPASVTTPVLDQTINKLLNDSMMKQAYYSRIAGSG</sequence>
<dbReference type="PANTHER" id="PTHR33778">
    <property type="entry name" value="PROTEIN MGTC"/>
    <property type="match status" value="1"/>
</dbReference>
<dbReference type="PANTHER" id="PTHR33778:SF3">
    <property type="entry name" value="PROTEIN MGTC"/>
    <property type="match status" value="1"/>
</dbReference>
<dbReference type="Proteomes" id="UP000018979">
    <property type="component" value="Chromosome I"/>
</dbReference>
<dbReference type="EMBL" id="HG326223">
    <property type="protein sequence ID" value="CDG15204.1"/>
    <property type="molecule type" value="Genomic_DNA"/>
</dbReference>
<keyword evidence="4 7" id="KW-0812">Transmembrane</keyword>
<name>A0ABC9IR74_SERMA</name>
<evidence type="ECO:0000256" key="7">
    <source>
        <dbReference type="RuleBase" id="RU365041"/>
    </source>
</evidence>
<keyword evidence="3" id="KW-1003">Cell membrane</keyword>
<accession>A0ABC9IR74</accession>
<evidence type="ECO:0000313" key="10">
    <source>
        <dbReference type="Proteomes" id="UP000018979"/>
    </source>
</evidence>
<keyword evidence="6 7" id="KW-0472">Membrane</keyword>
<feature type="transmembrane region" description="Helical" evidence="7">
    <location>
        <begin position="12"/>
        <end position="34"/>
    </location>
</feature>
<gene>
    <name evidence="9" type="ORF">SMDB11_4647</name>
</gene>
<reference evidence="9 10" key="3">
    <citation type="journal article" date="2014" name="Genome Biol. Evol.">
        <title>Genome evolution and plasticity of Serratia marcescens, an important multidrug-resistant nosocomial pathogen.</title>
        <authorList>
            <person name="Iguchi A."/>
            <person name="Nagaya Y."/>
            <person name="Pradel E."/>
            <person name="Ooka T."/>
            <person name="Ogura Y."/>
            <person name="Katsura K."/>
            <person name="Kurokawa K."/>
            <person name="Oshima K."/>
            <person name="Hattori M."/>
            <person name="Parkhill J."/>
            <person name="Sebaihia M."/>
            <person name="Coulthurst S.J."/>
            <person name="Gotoh N."/>
            <person name="Thomson N.R."/>
            <person name="Ewbank J.J."/>
            <person name="Hayashi T."/>
        </authorList>
    </citation>
    <scope>NUCLEOTIDE SEQUENCE [LARGE SCALE GENOMIC DNA]</scope>
    <source>
        <strain evidence="9 10">Db11</strain>
    </source>
</reference>